<protein>
    <submittedName>
        <fullName evidence="2">Uncharacterized protein</fullName>
    </submittedName>
</protein>
<evidence type="ECO:0000313" key="3">
    <source>
        <dbReference type="Proteomes" id="UP000298663"/>
    </source>
</evidence>
<feature type="region of interest" description="Disordered" evidence="1">
    <location>
        <begin position="1"/>
        <end position="30"/>
    </location>
</feature>
<gene>
    <name evidence="2" type="ORF">L596_030646</name>
</gene>
<evidence type="ECO:0000313" key="2">
    <source>
        <dbReference type="EMBL" id="TKR58018.1"/>
    </source>
</evidence>
<reference evidence="2 3" key="2">
    <citation type="journal article" date="2019" name="G3 (Bethesda)">
        <title>Hybrid Assembly of the Genome of the Entomopathogenic Nematode Steinernema carpocapsae Identifies the X-Chromosome.</title>
        <authorList>
            <person name="Serra L."/>
            <person name="Macchietto M."/>
            <person name="Macias-Munoz A."/>
            <person name="McGill C.J."/>
            <person name="Rodriguez I.M."/>
            <person name="Rodriguez B."/>
            <person name="Murad R."/>
            <person name="Mortazavi A."/>
        </authorList>
    </citation>
    <scope>NUCLEOTIDE SEQUENCE [LARGE SCALE GENOMIC DNA]</scope>
    <source>
        <strain evidence="2 3">ALL</strain>
    </source>
</reference>
<comment type="caution">
    <text evidence="2">The sequence shown here is derived from an EMBL/GenBank/DDBJ whole genome shotgun (WGS) entry which is preliminary data.</text>
</comment>
<sequence length="97" mass="10737">MESEHAFRAGRTVGDAARRPRNAYAVPASTGDSYRRTLSIHVGKFPNPSTVSRPEHAGPRAKTNETENHVQLCQLTELPGNVVIALFIKFRSYKSSK</sequence>
<reference evidence="2 3" key="1">
    <citation type="journal article" date="2015" name="Genome Biol.">
        <title>Comparative genomics of Steinernema reveals deeply conserved gene regulatory networks.</title>
        <authorList>
            <person name="Dillman A.R."/>
            <person name="Macchietto M."/>
            <person name="Porter C.F."/>
            <person name="Rogers A."/>
            <person name="Williams B."/>
            <person name="Antoshechkin I."/>
            <person name="Lee M.M."/>
            <person name="Goodwin Z."/>
            <person name="Lu X."/>
            <person name="Lewis E.E."/>
            <person name="Goodrich-Blair H."/>
            <person name="Stock S.P."/>
            <person name="Adams B.J."/>
            <person name="Sternberg P.W."/>
            <person name="Mortazavi A."/>
        </authorList>
    </citation>
    <scope>NUCLEOTIDE SEQUENCE [LARGE SCALE GENOMIC DNA]</scope>
    <source>
        <strain evidence="2 3">ALL</strain>
    </source>
</reference>
<dbReference type="EMBL" id="AZBU02000014">
    <property type="protein sequence ID" value="TKR58018.1"/>
    <property type="molecule type" value="Genomic_DNA"/>
</dbReference>
<keyword evidence="3" id="KW-1185">Reference proteome</keyword>
<accession>A0A4U5LQ21</accession>
<proteinExistence type="predicted"/>
<dbReference type="AlphaFoldDB" id="A0A4U5LQ21"/>
<feature type="compositionally biased region" description="Basic and acidic residues" evidence="1">
    <location>
        <begin position="53"/>
        <end position="65"/>
    </location>
</feature>
<organism evidence="2 3">
    <name type="scientific">Steinernema carpocapsae</name>
    <name type="common">Entomopathogenic nematode</name>
    <dbReference type="NCBI Taxonomy" id="34508"/>
    <lineage>
        <taxon>Eukaryota</taxon>
        <taxon>Metazoa</taxon>
        <taxon>Ecdysozoa</taxon>
        <taxon>Nematoda</taxon>
        <taxon>Chromadorea</taxon>
        <taxon>Rhabditida</taxon>
        <taxon>Tylenchina</taxon>
        <taxon>Panagrolaimomorpha</taxon>
        <taxon>Strongyloidoidea</taxon>
        <taxon>Steinernematidae</taxon>
        <taxon>Steinernema</taxon>
    </lineage>
</organism>
<evidence type="ECO:0000256" key="1">
    <source>
        <dbReference type="SAM" id="MobiDB-lite"/>
    </source>
</evidence>
<feature type="region of interest" description="Disordered" evidence="1">
    <location>
        <begin position="43"/>
        <end position="65"/>
    </location>
</feature>
<name>A0A4U5LQ21_STECR</name>
<dbReference type="Proteomes" id="UP000298663">
    <property type="component" value="Unassembled WGS sequence"/>
</dbReference>